<dbReference type="Pfam" id="PF00560">
    <property type="entry name" value="LRR_1"/>
    <property type="match status" value="8"/>
</dbReference>
<dbReference type="Pfam" id="PF08263">
    <property type="entry name" value="LRRNT_2"/>
    <property type="match status" value="2"/>
</dbReference>
<keyword evidence="7" id="KW-0677">Repeat</keyword>
<proteinExistence type="inferred from homology"/>
<dbReference type="InterPro" id="IPR001611">
    <property type="entry name" value="Leu-rich_rpt"/>
</dbReference>
<dbReference type="OrthoDB" id="1263993at2759"/>
<keyword evidence="10" id="KW-0325">Glycoprotein</keyword>
<dbReference type="SUPFAM" id="SSF52058">
    <property type="entry name" value="L domain-like"/>
    <property type="match status" value="1"/>
</dbReference>
<dbReference type="FunFam" id="3.80.10.10:FF:000111">
    <property type="entry name" value="LRR receptor-like serine/threonine-protein kinase ERECTA"/>
    <property type="match status" value="1"/>
</dbReference>
<reference evidence="13 14" key="1">
    <citation type="journal article" date="2017" name="Genome Biol.">
        <title>New reference genome sequences of hot pepper reveal the massive evolution of plant disease-resistance genes by retroduplication.</title>
        <authorList>
            <person name="Kim S."/>
            <person name="Park J."/>
            <person name="Yeom S.I."/>
            <person name="Kim Y.M."/>
            <person name="Seo E."/>
            <person name="Kim K.T."/>
            <person name="Kim M.S."/>
            <person name="Lee J.M."/>
            <person name="Cheong K."/>
            <person name="Shin H.S."/>
            <person name="Kim S.B."/>
            <person name="Han K."/>
            <person name="Lee J."/>
            <person name="Park M."/>
            <person name="Lee H.A."/>
            <person name="Lee H.Y."/>
            <person name="Lee Y."/>
            <person name="Oh S."/>
            <person name="Lee J.H."/>
            <person name="Choi E."/>
            <person name="Choi E."/>
            <person name="Lee S.E."/>
            <person name="Jeon J."/>
            <person name="Kim H."/>
            <person name="Choi G."/>
            <person name="Song H."/>
            <person name="Lee J."/>
            <person name="Lee S.C."/>
            <person name="Kwon J.K."/>
            <person name="Lee H.Y."/>
            <person name="Koo N."/>
            <person name="Hong Y."/>
            <person name="Kim R.W."/>
            <person name="Kang W.H."/>
            <person name="Huh J.H."/>
            <person name="Kang B.C."/>
            <person name="Yang T.J."/>
            <person name="Lee Y.H."/>
            <person name="Bennetzen J.L."/>
            <person name="Choi D."/>
        </authorList>
    </citation>
    <scope>NUCLEOTIDE SEQUENCE [LARGE SCALE GENOMIC DNA]</scope>
    <source>
        <strain evidence="14">cv. PBC81</strain>
    </source>
</reference>
<name>A0A2G2UX46_CAPBA</name>
<keyword evidence="3" id="KW-1003">Cell membrane</keyword>
<sequence>MERILSLVSLFLFLYAVEVVSFSSGHPLCSSHDYLALVQFKHSLNVTTAYYYDQNCESYAPKTAFWNTSSMDCCTWDGVTCDSITGHVVGLDLSCSSLEGTIHPNSSLFHLRHLQTLQLFHNNLRGPIPESIWNLSQIIHLDLSDNNLESEIPDAFSNLQNLTHLRLDNNTFTGSGLSWSINKDNTNTTFPLLYYLGLGSCRVKDFPDFLLYSEGLSFLDLSENEIQGQFPKWFGGLSGLQSLNLSHNNLTSLDHLPNRERIMVLDLQSNSLTGPLPSSLCSSNYIRILDLSYNNMSGDFSNCSSISNCALIVLDLRGNNFHGPIPNIFSQCDWLRHIGLSENQLEGPIPRSLVNCTSLQVLDLGNNKIHSTFPIWLEALQELEILILKSNRFYGPIGGGFRTKSPFPNLRIFDVSGNSFSGSLPTEVLKGFTAMMNMDAHKSRLGYMEGEDDFGNYRANYRFSVTLVMKNQEIEFTRILKIFTTFDLSRNKFEGEIPKFIGNLNSLRLLNLSRNNLSGHIPVEMKNMSALEALDLSFNQLTGKIPVELAILTFLAVLNLSHNHLVGPIPRSNQFNTFPNDSYFGNSELCGFPLSKECGQRKSASVPVSPFEQEKEEPVEMVSFAFVHPLCSSHDSLALLQFKHSLSVTQTVYYRESSVPKTASWNRSSMDCCRWKGVTCDIFTGHVIGLDLSNSILGGTIHPNSSLFQLHHLQTLDLSSNYFSGSHIPPSIGQLVNLAHLNLSYCSFRGRIPLEISHLSNLVSLDLSVVGYDVQLSREGFNMLFHNLTKLEVLSLSQHFPPTQSGNSQIVIQYASHCFDAQV</sequence>
<reference evidence="14" key="2">
    <citation type="journal article" date="2017" name="J. Anim. Genet.">
        <title>Multiple reference genome sequences of hot pepper reveal the massive evolution of plant disease resistance genes by retroduplication.</title>
        <authorList>
            <person name="Kim S."/>
            <person name="Park J."/>
            <person name="Yeom S.-I."/>
            <person name="Kim Y.-M."/>
            <person name="Seo E."/>
            <person name="Kim K.-T."/>
            <person name="Kim M.-S."/>
            <person name="Lee J.M."/>
            <person name="Cheong K."/>
            <person name="Shin H.-S."/>
            <person name="Kim S.-B."/>
            <person name="Han K."/>
            <person name="Lee J."/>
            <person name="Park M."/>
            <person name="Lee H.-A."/>
            <person name="Lee H.-Y."/>
            <person name="Lee Y."/>
            <person name="Oh S."/>
            <person name="Lee J.H."/>
            <person name="Choi E."/>
            <person name="Choi E."/>
            <person name="Lee S.E."/>
            <person name="Jeon J."/>
            <person name="Kim H."/>
            <person name="Choi G."/>
            <person name="Song H."/>
            <person name="Lee J."/>
            <person name="Lee S.-C."/>
            <person name="Kwon J.-K."/>
            <person name="Lee H.-Y."/>
            <person name="Koo N."/>
            <person name="Hong Y."/>
            <person name="Kim R.W."/>
            <person name="Kang W.-H."/>
            <person name="Huh J.H."/>
            <person name="Kang B.-C."/>
            <person name="Yang T.-J."/>
            <person name="Lee Y.-H."/>
            <person name="Bennetzen J.L."/>
            <person name="Choi D."/>
        </authorList>
    </citation>
    <scope>NUCLEOTIDE SEQUENCE [LARGE SCALE GENOMIC DNA]</scope>
    <source>
        <strain evidence="14">cv. PBC81</strain>
    </source>
</reference>
<evidence type="ECO:0000256" key="11">
    <source>
        <dbReference type="SAM" id="SignalP"/>
    </source>
</evidence>
<evidence type="ECO:0000313" key="13">
    <source>
        <dbReference type="EMBL" id="PHT25309.1"/>
    </source>
</evidence>
<dbReference type="EMBL" id="MLFT02002083">
    <property type="protein sequence ID" value="PHT25309.1"/>
    <property type="molecule type" value="Genomic_DNA"/>
</dbReference>
<keyword evidence="5" id="KW-0812">Transmembrane</keyword>
<accession>A0A2G2UX46</accession>
<evidence type="ECO:0000259" key="12">
    <source>
        <dbReference type="Pfam" id="PF08263"/>
    </source>
</evidence>
<gene>
    <name evidence="13" type="ORF">CQW23_35058</name>
</gene>
<dbReference type="InterPro" id="IPR032675">
    <property type="entry name" value="LRR_dom_sf"/>
</dbReference>
<dbReference type="PROSITE" id="PS51450">
    <property type="entry name" value="LRR"/>
    <property type="match status" value="1"/>
</dbReference>
<organism evidence="13 14">
    <name type="scientific">Capsicum baccatum</name>
    <name type="common">Peruvian pepper</name>
    <dbReference type="NCBI Taxonomy" id="33114"/>
    <lineage>
        <taxon>Eukaryota</taxon>
        <taxon>Viridiplantae</taxon>
        <taxon>Streptophyta</taxon>
        <taxon>Embryophyta</taxon>
        <taxon>Tracheophyta</taxon>
        <taxon>Spermatophyta</taxon>
        <taxon>Magnoliopsida</taxon>
        <taxon>eudicotyledons</taxon>
        <taxon>Gunneridae</taxon>
        <taxon>Pentapetalae</taxon>
        <taxon>asterids</taxon>
        <taxon>lamiids</taxon>
        <taxon>Solanales</taxon>
        <taxon>Solanaceae</taxon>
        <taxon>Solanoideae</taxon>
        <taxon>Capsiceae</taxon>
        <taxon>Capsicum</taxon>
    </lineage>
</organism>
<evidence type="ECO:0000256" key="9">
    <source>
        <dbReference type="ARBA" id="ARBA00023136"/>
    </source>
</evidence>
<evidence type="ECO:0000256" key="3">
    <source>
        <dbReference type="ARBA" id="ARBA00022475"/>
    </source>
</evidence>
<feature type="domain" description="Leucine-rich repeat-containing N-terminal plant-type" evidence="12">
    <location>
        <begin position="633"/>
        <end position="681"/>
    </location>
</feature>
<keyword evidence="8" id="KW-1133">Transmembrane helix</keyword>
<comment type="caution">
    <text evidence="13">The sequence shown here is derived from an EMBL/GenBank/DDBJ whole genome shotgun (WGS) entry which is preliminary data.</text>
</comment>
<evidence type="ECO:0000313" key="14">
    <source>
        <dbReference type="Proteomes" id="UP000224567"/>
    </source>
</evidence>
<dbReference type="AlphaFoldDB" id="A0A2G2UX46"/>
<evidence type="ECO:0000256" key="5">
    <source>
        <dbReference type="ARBA" id="ARBA00022692"/>
    </source>
</evidence>
<dbReference type="PANTHER" id="PTHR48061:SF38">
    <property type="entry name" value="SERINE_THREONINE-PROTEIN KINASE BRI1"/>
    <property type="match status" value="1"/>
</dbReference>
<comment type="subcellular location">
    <subcellularLocation>
        <location evidence="1">Cell membrane</location>
        <topology evidence="1">Single-pass type I membrane protein</topology>
    </subcellularLocation>
</comment>
<dbReference type="PANTHER" id="PTHR48061">
    <property type="entry name" value="LEUCINE-RICH REPEAT RECEPTOR PROTEIN KINASE EMS1-LIKE-RELATED"/>
    <property type="match status" value="1"/>
</dbReference>
<keyword evidence="6 11" id="KW-0732">Signal</keyword>
<feature type="signal peptide" evidence="11">
    <location>
        <begin position="1"/>
        <end position="21"/>
    </location>
</feature>
<evidence type="ECO:0000256" key="4">
    <source>
        <dbReference type="ARBA" id="ARBA00022614"/>
    </source>
</evidence>
<dbReference type="Pfam" id="PF13855">
    <property type="entry name" value="LRR_8"/>
    <property type="match status" value="3"/>
</dbReference>
<evidence type="ECO:0000256" key="8">
    <source>
        <dbReference type="ARBA" id="ARBA00022989"/>
    </source>
</evidence>
<evidence type="ECO:0000256" key="7">
    <source>
        <dbReference type="ARBA" id="ARBA00022737"/>
    </source>
</evidence>
<dbReference type="FunFam" id="3.80.10.10:FF:000041">
    <property type="entry name" value="LRR receptor-like serine/threonine-protein kinase ERECTA"/>
    <property type="match status" value="2"/>
</dbReference>
<evidence type="ECO:0000256" key="10">
    <source>
        <dbReference type="ARBA" id="ARBA00023180"/>
    </source>
</evidence>
<evidence type="ECO:0000256" key="6">
    <source>
        <dbReference type="ARBA" id="ARBA00022729"/>
    </source>
</evidence>
<protein>
    <recommendedName>
        <fullName evidence="12">Leucine-rich repeat-containing N-terminal plant-type domain-containing protein</fullName>
    </recommendedName>
</protein>
<dbReference type="InterPro" id="IPR046956">
    <property type="entry name" value="RLP23-like"/>
</dbReference>
<keyword evidence="14" id="KW-1185">Reference proteome</keyword>
<feature type="domain" description="Leucine-rich repeat-containing N-terminal plant-type" evidence="12">
    <location>
        <begin position="31"/>
        <end position="82"/>
    </location>
</feature>
<comment type="similarity">
    <text evidence="2">Belongs to the RLP family.</text>
</comment>
<dbReference type="GO" id="GO:0050832">
    <property type="term" value="P:defense response to fungus"/>
    <property type="evidence" value="ECO:0007669"/>
    <property type="project" value="UniProtKB-ARBA"/>
</dbReference>
<dbReference type="Gene3D" id="3.80.10.10">
    <property type="entry name" value="Ribonuclease Inhibitor"/>
    <property type="match status" value="4"/>
</dbReference>
<dbReference type="Proteomes" id="UP000224567">
    <property type="component" value="Unassembled WGS sequence"/>
</dbReference>
<dbReference type="InterPro" id="IPR013210">
    <property type="entry name" value="LRR_N_plant-typ"/>
</dbReference>
<dbReference type="InterPro" id="IPR003591">
    <property type="entry name" value="Leu-rich_rpt_typical-subtyp"/>
</dbReference>
<feature type="chain" id="PRO_5013868325" description="Leucine-rich repeat-containing N-terminal plant-type domain-containing protein" evidence="11">
    <location>
        <begin position="22"/>
        <end position="823"/>
    </location>
</feature>
<evidence type="ECO:0000256" key="1">
    <source>
        <dbReference type="ARBA" id="ARBA00004251"/>
    </source>
</evidence>
<keyword evidence="4" id="KW-0433">Leucine-rich repeat</keyword>
<dbReference type="GO" id="GO:0005886">
    <property type="term" value="C:plasma membrane"/>
    <property type="evidence" value="ECO:0007669"/>
    <property type="project" value="UniProtKB-SubCell"/>
</dbReference>
<dbReference type="PRINTS" id="PR00019">
    <property type="entry name" value="LEURICHRPT"/>
</dbReference>
<evidence type="ECO:0000256" key="2">
    <source>
        <dbReference type="ARBA" id="ARBA00009592"/>
    </source>
</evidence>
<dbReference type="SMART" id="SM00369">
    <property type="entry name" value="LRR_TYP"/>
    <property type="match status" value="9"/>
</dbReference>
<keyword evidence="9" id="KW-0472">Membrane</keyword>
<dbReference type="SUPFAM" id="SSF52047">
    <property type="entry name" value="RNI-like"/>
    <property type="match status" value="1"/>
</dbReference>